<gene>
    <name evidence="1" type="ORF">K3G42_002680</name>
</gene>
<dbReference type="EMBL" id="CM037616">
    <property type="protein sequence ID" value="KAH7991188.1"/>
    <property type="molecule type" value="Genomic_DNA"/>
</dbReference>
<proteinExistence type="predicted"/>
<protein>
    <submittedName>
        <fullName evidence="1">Uncharacterized protein</fullName>
    </submittedName>
</protein>
<comment type="caution">
    <text evidence="1">The sequence shown here is derived from an EMBL/GenBank/DDBJ whole genome shotgun (WGS) entry which is preliminary data.</text>
</comment>
<sequence>MIWEPDLGLPQFIGAGYVDDQLVGHYSRRQRKVVPQISWGKEMEKEEPQIWEWINHRIWNDQLSMKVELRSLQKLYNQSTGLHILQRMTSCELSNDGRKRGFYQFGYNGKDYLNFDKETLTWTAATGPALVTKMEWDAELANNQCMKDFLEEICIGWLQTFLDYGKASLLRTEPPKVKVAREEDYDGLETLICQAHGFYPKEIDATWWKDGEIWEQETFRGGVVPNSDGTFHTWLSVKIHPKDRDRYQCHVEHDALLEPLDVTWEEPELSKVVLIAAILMVVLTGLFVPVIIYFWRRPRNYQAAHRVAIHE</sequence>
<dbReference type="Proteomes" id="UP000827872">
    <property type="component" value="Linkage Group LG03"/>
</dbReference>
<name>A0ACB8EF92_9SAUR</name>
<reference evidence="1" key="1">
    <citation type="submission" date="2021-08" db="EMBL/GenBank/DDBJ databases">
        <title>The first chromosome-level gecko genome reveals the dynamic sex chromosomes of Neotropical dwarf geckos (Sphaerodactylidae: Sphaerodactylus).</title>
        <authorList>
            <person name="Pinto B.J."/>
            <person name="Keating S.E."/>
            <person name="Gamble T."/>
        </authorList>
    </citation>
    <scope>NUCLEOTIDE SEQUENCE</scope>
    <source>
        <strain evidence="1">TG3544</strain>
    </source>
</reference>
<organism evidence="1 2">
    <name type="scientific">Sphaerodactylus townsendi</name>
    <dbReference type="NCBI Taxonomy" id="933632"/>
    <lineage>
        <taxon>Eukaryota</taxon>
        <taxon>Metazoa</taxon>
        <taxon>Chordata</taxon>
        <taxon>Craniata</taxon>
        <taxon>Vertebrata</taxon>
        <taxon>Euteleostomi</taxon>
        <taxon>Lepidosauria</taxon>
        <taxon>Squamata</taxon>
        <taxon>Bifurcata</taxon>
        <taxon>Gekkota</taxon>
        <taxon>Sphaerodactylidae</taxon>
        <taxon>Sphaerodactylus</taxon>
    </lineage>
</organism>
<evidence type="ECO:0000313" key="2">
    <source>
        <dbReference type="Proteomes" id="UP000827872"/>
    </source>
</evidence>
<evidence type="ECO:0000313" key="1">
    <source>
        <dbReference type="EMBL" id="KAH7991188.1"/>
    </source>
</evidence>
<keyword evidence="2" id="KW-1185">Reference proteome</keyword>
<accession>A0ACB8EF92</accession>